<dbReference type="GO" id="GO:0008171">
    <property type="term" value="F:O-methyltransferase activity"/>
    <property type="evidence" value="ECO:0007669"/>
    <property type="project" value="InterPro"/>
</dbReference>
<keyword evidence="2 4" id="KW-0808">Transferase</keyword>
<dbReference type="InterPro" id="IPR029063">
    <property type="entry name" value="SAM-dependent_MTases_sf"/>
</dbReference>
<dbReference type="PROSITE" id="PS51682">
    <property type="entry name" value="SAM_OMT_I"/>
    <property type="match status" value="1"/>
</dbReference>
<sequence>MSSQKGKYGTSIFSDGLEDWIHSELVQRPYDWMLELEKKAAEDKFPVLSPASGSVLSFLISSWDPDFVLELGTGYGVSLVWILSSLSKNAKIKTVDRELDFIQTARSYLEKLGPEIERVEFLNADCSLAALEFLDSPISDRKEFLFVDCDKIKYPEILEMILEKGKHRNLRVVYDNVLWHGRIADPQNQAPSDQAVRKLWTLAKSSKIKYTLFPVGDGILCFDFNQ</sequence>
<evidence type="ECO:0000256" key="3">
    <source>
        <dbReference type="ARBA" id="ARBA00022691"/>
    </source>
</evidence>
<dbReference type="GO" id="GO:0008757">
    <property type="term" value="F:S-adenosylmethionine-dependent methyltransferase activity"/>
    <property type="evidence" value="ECO:0007669"/>
    <property type="project" value="TreeGrafter"/>
</dbReference>
<accession>A0A4R9K9F4</accession>
<reference evidence="4" key="1">
    <citation type="journal article" date="2019" name="PLoS Negl. Trop. Dis.">
        <title>Revisiting the worldwide diversity of Leptospira species in the environment.</title>
        <authorList>
            <person name="Vincent A.T."/>
            <person name="Schiettekatte O."/>
            <person name="Bourhy P."/>
            <person name="Veyrier F.J."/>
            <person name="Picardeau M."/>
        </authorList>
    </citation>
    <scope>NUCLEOTIDE SEQUENCE [LARGE SCALE GENOMIC DNA]</scope>
    <source>
        <strain evidence="4">201702455</strain>
    </source>
</reference>
<dbReference type="InterPro" id="IPR050362">
    <property type="entry name" value="Cation-dep_OMT"/>
</dbReference>
<dbReference type="PANTHER" id="PTHR10509">
    <property type="entry name" value="O-METHYLTRANSFERASE-RELATED"/>
    <property type="match status" value="1"/>
</dbReference>
<evidence type="ECO:0000313" key="5">
    <source>
        <dbReference type="Proteomes" id="UP000297762"/>
    </source>
</evidence>
<dbReference type="Proteomes" id="UP000297762">
    <property type="component" value="Unassembled WGS sequence"/>
</dbReference>
<protein>
    <submittedName>
        <fullName evidence="4">Methyltransferase</fullName>
    </submittedName>
</protein>
<evidence type="ECO:0000256" key="1">
    <source>
        <dbReference type="ARBA" id="ARBA00022603"/>
    </source>
</evidence>
<keyword evidence="3" id="KW-0949">S-adenosyl-L-methionine</keyword>
<dbReference type="Gene3D" id="3.40.50.150">
    <property type="entry name" value="Vaccinia Virus protein VP39"/>
    <property type="match status" value="1"/>
</dbReference>
<organism evidence="4 5">
    <name type="scientific">Leptospira sarikeiensis</name>
    <dbReference type="NCBI Taxonomy" id="2484943"/>
    <lineage>
        <taxon>Bacteria</taxon>
        <taxon>Pseudomonadati</taxon>
        <taxon>Spirochaetota</taxon>
        <taxon>Spirochaetia</taxon>
        <taxon>Leptospirales</taxon>
        <taxon>Leptospiraceae</taxon>
        <taxon>Leptospira</taxon>
    </lineage>
</organism>
<dbReference type="InterPro" id="IPR002935">
    <property type="entry name" value="SAM_O-MeTrfase"/>
</dbReference>
<dbReference type="GO" id="GO:0032259">
    <property type="term" value="P:methylation"/>
    <property type="evidence" value="ECO:0007669"/>
    <property type="project" value="UniProtKB-KW"/>
</dbReference>
<dbReference type="Pfam" id="PF01596">
    <property type="entry name" value="Methyltransf_3"/>
    <property type="match status" value="1"/>
</dbReference>
<gene>
    <name evidence="4" type="ORF">EHQ64_10370</name>
</gene>
<dbReference type="AlphaFoldDB" id="A0A4R9K9F4"/>
<dbReference type="EMBL" id="RQGF01000026">
    <property type="protein sequence ID" value="TGL61384.1"/>
    <property type="molecule type" value="Genomic_DNA"/>
</dbReference>
<dbReference type="OrthoDB" id="9811000at2"/>
<proteinExistence type="predicted"/>
<name>A0A4R9K9F4_9LEPT</name>
<keyword evidence="1 4" id="KW-0489">Methyltransferase</keyword>
<dbReference type="PANTHER" id="PTHR10509:SF14">
    <property type="entry name" value="CAFFEOYL-COA O-METHYLTRANSFERASE 3-RELATED"/>
    <property type="match status" value="1"/>
</dbReference>
<evidence type="ECO:0000256" key="2">
    <source>
        <dbReference type="ARBA" id="ARBA00022679"/>
    </source>
</evidence>
<keyword evidence="5" id="KW-1185">Reference proteome</keyword>
<dbReference type="SUPFAM" id="SSF53335">
    <property type="entry name" value="S-adenosyl-L-methionine-dependent methyltransferases"/>
    <property type="match status" value="1"/>
</dbReference>
<comment type="caution">
    <text evidence="4">The sequence shown here is derived from an EMBL/GenBank/DDBJ whole genome shotgun (WGS) entry which is preliminary data.</text>
</comment>
<dbReference type="RefSeq" id="WP_135649419.1">
    <property type="nucleotide sequence ID" value="NZ_RQGF01000026.1"/>
</dbReference>
<evidence type="ECO:0000313" key="4">
    <source>
        <dbReference type="EMBL" id="TGL61384.1"/>
    </source>
</evidence>